<keyword evidence="3" id="KW-0444">Lipid biosynthesis</keyword>
<evidence type="ECO:0000256" key="7">
    <source>
        <dbReference type="ARBA" id="ARBA00023002"/>
    </source>
</evidence>
<keyword evidence="7" id="KW-0560">Oxidoreductase</keyword>
<evidence type="ECO:0000313" key="14">
    <source>
        <dbReference type="EMBL" id="KAG5637740.1"/>
    </source>
</evidence>
<keyword evidence="9" id="KW-0496">Mitochondrion</keyword>
<dbReference type="GO" id="GO:0141148">
    <property type="term" value="F:enoyl-[acyl-carrier-protein] reductase (NADPH) activity"/>
    <property type="evidence" value="ECO:0007669"/>
    <property type="project" value="UniProtKB-EC"/>
</dbReference>
<dbReference type="Gene3D" id="3.40.50.720">
    <property type="entry name" value="NAD(P)-binding Rossmann-like Domain"/>
    <property type="match status" value="1"/>
</dbReference>
<dbReference type="PANTHER" id="PTHR43981">
    <property type="entry name" value="ENOYL-[ACYL-CARRIER-PROTEIN] REDUCTASE, MITOCHONDRIAL"/>
    <property type="match status" value="1"/>
</dbReference>
<dbReference type="SMART" id="SM00829">
    <property type="entry name" value="PKS_ER"/>
    <property type="match status" value="1"/>
</dbReference>
<proteinExistence type="inferred from homology"/>
<evidence type="ECO:0000256" key="1">
    <source>
        <dbReference type="ARBA" id="ARBA00004173"/>
    </source>
</evidence>
<evidence type="ECO:0000256" key="12">
    <source>
        <dbReference type="ARBA" id="ARBA00048843"/>
    </source>
</evidence>
<reference evidence="14" key="1">
    <citation type="submission" date="2021-02" db="EMBL/GenBank/DDBJ databases">
        <authorList>
            <person name="Nieuwenhuis M."/>
            <person name="Van De Peppel L.J.J."/>
        </authorList>
    </citation>
    <scope>NUCLEOTIDE SEQUENCE</scope>
    <source>
        <strain evidence="14">D49</strain>
    </source>
</reference>
<name>A0A9P7K6B8_9AGAR</name>
<dbReference type="EMBL" id="JABCKI010005806">
    <property type="protein sequence ID" value="KAG5637740.1"/>
    <property type="molecule type" value="Genomic_DNA"/>
</dbReference>
<feature type="domain" description="Enoyl reductase (ER)" evidence="13">
    <location>
        <begin position="28"/>
        <end position="353"/>
    </location>
</feature>
<dbReference type="GO" id="GO:0006633">
    <property type="term" value="P:fatty acid biosynthetic process"/>
    <property type="evidence" value="ECO:0007669"/>
    <property type="project" value="UniProtKB-KW"/>
</dbReference>
<dbReference type="AlphaFoldDB" id="A0A9P7K6B8"/>
<dbReference type="CDD" id="cd08290">
    <property type="entry name" value="ETR"/>
    <property type="match status" value="1"/>
</dbReference>
<evidence type="ECO:0000259" key="13">
    <source>
        <dbReference type="SMART" id="SM00829"/>
    </source>
</evidence>
<gene>
    <name evidence="14" type="ORF">H0H81_003378</name>
</gene>
<evidence type="ECO:0000256" key="8">
    <source>
        <dbReference type="ARBA" id="ARBA00023098"/>
    </source>
</evidence>
<keyword evidence="8" id="KW-0443">Lipid metabolism</keyword>
<keyword evidence="15" id="KW-1185">Reference proteome</keyword>
<dbReference type="OrthoDB" id="7482721at2759"/>
<keyword evidence="4" id="KW-0276">Fatty acid metabolism</keyword>
<dbReference type="InterPro" id="IPR013154">
    <property type="entry name" value="ADH-like_N"/>
</dbReference>
<dbReference type="Gene3D" id="3.90.180.10">
    <property type="entry name" value="Medium-chain alcohol dehydrogenases, catalytic domain"/>
    <property type="match status" value="1"/>
</dbReference>
<dbReference type="PANTHER" id="PTHR43981:SF2">
    <property type="entry name" value="ENOYL-[ACYL-CARRIER-PROTEIN] REDUCTASE, MITOCHONDRIAL"/>
    <property type="match status" value="1"/>
</dbReference>
<keyword evidence="10" id="KW-0275">Fatty acid biosynthesis</keyword>
<dbReference type="EC" id="1.3.1.104" evidence="11"/>
<keyword evidence="6" id="KW-0809">Transit peptide</keyword>
<dbReference type="SUPFAM" id="SSF50129">
    <property type="entry name" value="GroES-like"/>
    <property type="match status" value="1"/>
</dbReference>
<sequence>MPFIPTRQLLAQFANRAVVYSRNGDPAKVLTALSYRSLPPPLSNTVNVRFLLAPINPADLNVIEGVYPAKPTLDSSLASSGLGSRQNPVFVAGNEGLAQVTEVGDDVSGLQRDDWVIMTRPQIGTWCTSKNVHFQDVLKVPRVDGLSEVHAATMTVNPPTAYNMLKDFVQLAEGDWVVQNGANSAVGQAVIQIAASRGIKTLNFVRSRNNIDELRNQLQDLGATKVFTYDALNDKSLRQTVKEWTRGKGIRLGLNCVGGQETTLMAKLLGDDAHLVSYGAMSKQPFRWYQQKSREEQMQLMEVLVSLMQNGKLKEPMHEVVSVSGSESDEIVGQKVRDVISKTTTGQHGKKVLLRFLRD</sequence>
<dbReference type="InterPro" id="IPR036291">
    <property type="entry name" value="NAD(P)-bd_dom_sf"/>
</dbReference>
<dbReference type="SUPFAM" id="SSF51735">
    <property type="entry name" value="NAD(P)-binding Rossmann-fold domains"/>
    <property type="match status" value="1"/>
</dbReference>
<comment type="catalytic activity">
    <reaction evidence="12">
        <text>a 2,3-saturated acyl-[ACP] + NADP(+) = a (2E)-enoyl-[ACP] + NADPH + H(+)</text>
        <dbReference type="Rhea" id="RHEA:22564"/>
        <dbReference type="Rhea" id="RHEA-COMP:9925"/>
        <dbReference type="Rhea" id="RHEA-COMP:9926"/>
        <dbReference type="ChEBI" id="CHEBI:15378"/>
        <dbReference type="ChEBI" id="CHEBI:57783"/>
        <dbReference type="ChEBI" id="CHEBI:58349"/>
        <dbReference type="ChEBI" id="CHEBI:78784"/>
        <dbReference type="ChEBI" id="CHEBI:78785"/>
        <dbReference type="EC" id="1.3.1.104"/>
    </reaction>
</comment>
<evidence type="ECO:0000256" key="6">
    <source>
        <dbReference type="ARBA" id="ARBA00022946"/>
    </source>
</evidence>
<accession>A0A9P7K6B8</accession>
<evidence type="ECO:0000256" key="9">
    <source>
        <dbReference type="ARBA" id="ARBA00023128"/>
    </source>
</evidence>
<comment type="subcellular location">
    <subcellularLocation>
        <location evidence="1">Mitochondrion</location>
    </subcellularLocation>
</comment>
<organism evidence="14 15">
    <name type="scientific">Sphagnurus paluster</name>
    <dbReference type="NCBI Taxonomy" id="117069"/>
    <lineage>
        <taxon>Eukaryota</taxon>
        <taxon>Fungi</taxon>
        <taxon>Dikarya</taxon>
        <taxon>Basidiomycota</taxon>
        <taxon>Agaricomycotina</taxon>
        <taxon>Agaricomycetes</taxon>
        <taxon>Agaricomycetidae</taxon>
        <taxon>Agaricales</taxon>
        <taxon>Tricholomatineae</taxon>
        <taxon>Lyophyllaceae</taxon>
        <taxon>Sphagnurus</taxon>
    </lineage>
</organism>
<dbReference type="GO" id="GO:0005739">
    <property type="term" value="C:mitochondrion"/>
    <property type="evidence" value="ECO:0007669"/>
    <property type="project" value="UniProtKB-SubCell"/>
</dbReference>
<evidence type="ECO:0000256" key="3">
    <source>
        <dbReference type="ARBA" id="ARBA00022516"/>
    </source>
</evidence>
<dbReference type="Pfam" id="PF00107">
    <property type="entry name" value="ADH_zinc_N"/>
    <property type="match status" value="1"/>
</dbReference>
<evidence type="ECO:0000256" key="2">
    <source>
        <dbReference type="ARBA" id="ARBA00010371"/>
    </source>
</evidence>
<dbReference type="InterPro" id="IPR051034">
    <property type="entry name" value="Mito_Enoyl-ACP_Reductase"/>
</dbReference>
<reference evidence="14" key="2">
    <citation type="submission" date="2021-10" db="EMBL/GenBank/DDBJ databases">
        <title>Phylogenomics reveals ancestral predisposition of the termite-cultivated fungus Termitomyces towards a domesticated lifestyle.</title>
        <authorList>
            <person name="Auxier B."/>
            <person name="Grum-Grzhimaylo A."/>
            <person name="Cardenas M.E."/>
            <person name="Lodge J.D."/>
            <person name="Laessoe T."/>
            <person name="Pedersen O."/>
            <person name="Smith M.E."/>
            <person name="Kuyper T.W."/>
            <person name="Franco-Molano E.A."/>
            <person name="Baroni T.J."/>
            <person name="Aanen D.K."/>
        </authorList>
    </citation>
    <scope>NUCLEOTIDE SEQUENCE</scope>
    <source>
        <strain evidence="14">D49</strain>
    </source>
</reference>
<dbReference type="InterPro" id="IPR013149">
    <property type="entry name" value="ADH-like_C"/>
</dbReference>
<evidence type="ECO:0000313" key="15">
    <source>
        <dbReference type="Proteomes" id="UP000717328"/>
    </source>
</evidence>
<dbReference type="InterPro" id="IPR011032">
    <property type="entry name" value="GroES-like_sf"/>
</dbReference>
<comment type="similarity">
    <text evidence="2">Belongs to the zinc-containing alcohol dehydrogenase family. Quinone oxidoreductase subfamily.</text>
</comment>
<protein>
    <recommendedName>
        <fullName evidence="11">enoyl-[acyl-carrier-protein] reductase</fullName>
        <ecNumber evidence="11">1.3.1.104</ecNumber>
    </recommendedName>
</protein>
<evidence type="ECO:0000256" key="10">
    <source>
        <dbReference type="ARBA" id="ARBA00023160"/>
    </source>
</evidence>
<evidence type="ECO:0000256" key="4">
    <source>
        <dbReference type="ARBA" id="ARBA00022832"/>
    </source>
</evidence>
<dbReference type="Proteomes" id="UP000717328">
    <property type="component" value="Unassembled WGS sequence"/>
</dbReference>
<keyword evidence="5" id="KW-0521">NADP</keyword>
<evidence type="ECO:0000256" key="5">
    <source>
        <dbReference type="ARBA" id="ARBA00022857"/>
    </source>
</evidence>
<dbReference type="Pfam" id="PF08240">
    <property type="entry name" value="ADH_N"/>
    <property type="match status" value="1"/>
</dbReference>
<dbReference type="InterPro" id="IPR020843">
    <property type="entry name" value="ER"/>
</dbReference>
<evidence type="ECO:0000256" key="11">
    <source>
        <dbReference type="ARBA" id="ARBA00038963"/>
    </source>
</evidence>
<comment type="caution">
    <text evidence="14">The sequence shown here is derived from an EMBL/GenBank/DDBJ whole genome shotgun (WGS) entry which is preliminary data.</text>
</comment>